<reference evidence="1 2" key="1">
    <citation type="journal article" date="2013" name="ISME J.">
        <title>A metabolic model for members of the genus Tetrasphaera involved in enhanced biological phosphorus removal.</title>
        <authorList>
            <person name="Kristiansen R."/>
            <person name="Nguyen H.T.T."/>
            <person name="Saunders A.M."/>
            <person name="Nielsen J.L."/>
            <person name="Wimmer R."/>
            <person name="Le V.Q."/>
            <person name="McIlroy S.J."/>
            <person name="Petrovski S."/>
            <person name="Seviour R.J."/>
            <person name="Calteau A."/>
            <person name="Nielsen K.L."/>
            <person name="Nielsen P.H."/>
        </authorList>
    </citation>
    <scope>NUCLEOTIDE SEQUENCE [LARGE SCALE GENOMIC DNA]</scope>
    <source>
        <strain evidence="1 2">Ben110</strain>
    </source>
</reference>
<dbReference type="AlphaFoldDB" id="W6K1U9"/>
<name>W6K1U9_9MICO</name>
<evidence type="ECO:0000313" key="2">
    <source>
        <dbReference type="Proteomes" id="UP000035763"/>
    </source>
</evidence>
<dbReference type="EMBL" id="CAJA01000060">
    <property type="protein sequence ID" value="CCH72289.1"/>
    <property type="molecule type" value="Genomic_DNA"/>
</dbReference>
<dbReference type="Proteomes" id="UP000035763">
    <property type="component" value="Unassembled WGS sequence"/>
</dbReference>
<keyword evidence="2" id="KW-1185">Reference proteome</keyword>
<comment type="caution">
    <text evidence="1">The sequence shown here is derived from an EMBL/GenBank/DDBJ whole genome shotgun (WGS) entry which is preliminary data.</text>
</comment>
<organism evidence="1 2">
    <name type="scientific">Nostocoides australiense Ben110</name>
    <dbReference type="NCBI Taxonomy" id="1193182"/>
    <lineage>
        <taxon>Bacteria</taxon>
        <taxon>Bacillati</taxon>
        <taxon>Actinomycetota</taxon>
        <taxon>Actinomycetes</taxon>
        <taxon>Micrococcales</taxon>
        <taxon>Intrasporangiaceae</taxon>
        <taxon>Nostocoides</taxon>
    </lineage>
</organism>
<gene>
    <name evidence="1" type="ORF">BN11_1520002</name>
</gene>
<protein>
    <submittedName>
        <fullName evidence="1">Uncharacterized protein</fullName>
    </submittedName>
</protein>
<proteinExistence type="predicted"/>
<sequence>MPVAPCVATEPAEHPAAAIVTRTAVTIRLWDMVLSRSGRGSVAALSDHVMPTSKPRHASLRILPR</sequence>
<evidence type="ECO:0000313" key="1">
    <source>
        <dbReference type="EMBL" id="CCH72289.1"/>
    </source>
</evidence>
<accession>W6K1U9</accession>